<dbReference type="PROSITE" id="PS50109">
    <property type="entry name" value="HIS_KIN"/>
    <property type="match status" value="1"/>
</dbReference>
<proteinExistence type="predicted"/>
<dbReference type="Gene3D" id="3.30.450.40">
    <property type="match status" value="1"/>
</dbReference>
<evidence type="ECO:0000313" key="10">
    <source>
        <dbReference type="EMBL" id="KAF1960780.1"/>
    </source>
</evidence>
<dbReference type="CDD" id="cd17546">
    <property type="entry name" value="REC_hyHK_CKI1_RcsC-like"/>
    <property type="match status" value="1"/>
</dbReference>
<dbReference type="Pfam" id="PF02518">
    <property type="entry name" value="HATPase_c"/>
    <property type="match status" value="1"/>
</dbReference>
<dbReference type="SUPFAM" id="SSF55781">
    <property type="entry name" value="GAF domain-like"/>
    <property type="match status" value="1"/>
</dbReference>
<feature type="region of interest" description="Disordered" evidence="7">
    <location>
        <begin position="439"/>
        <end position="469"/>
    </location>
</feature>
<feature type="compositionally biased region" description="Polar residues" evidence="7">
    <location>
        <begin position="282"/>
        <end position="298"/>
    </location>
</feature>
<dbReference type="EC" id="2.7.13.3" evidence="2"/>
<feature type="region of interest" description="Disordered" evidence="7">
    <location>
        <begin position="1060"/>
        <end position="1093"/>
    </location>
</feature>
<reference evidence="10" key="1">
    <citation type="journal article" date="2020" name="Stud. Mycol.">
        <title>101 Dothideomycetes genomes: a test case for predicting lifestyles and emergence of pathogens.</title>
        <authorList>
            <person name="Haridas S."/>
            <person name="Albert R."/>
            <person name="Binder M."/>
            <person name="Bloem J."/>
            <person name="Labutti K."/>
            <person name="Salamov A."/>
            <person name="Andreopoulos B."/>
            <person name="Baker S."/>
            <person name="Barry K."/>
            <person name="Bills G."/>
            <person name="Bluhm B."/>
            <person name="Cannon C."/>
            <person name="Castanera R."/>
            <person name="Culley D."/>
            <person name="Daum C."/>
            <person name="Ezra D."/>
            <person name="Gonzalez J."/>
            <person name="Henrissat B."/>
            <person name="Kuo A."/>
            <person name="Liang C."/>
            <person name="Lipzen A."/>
            <person name="Lutzoni F."/>
            <person name="Magnuson J."/>
            <person name="Mondo S."/>
            <person name="Nolan M."/>
            <person name="Ohm R."/>
            <person name="Pangilinan J."/>
            <person name="Park H.-J."/>
            <person name="Ramirez L."/>
            <person name="Alfaro M."/>
            <person name="Sun H."/>
            <person name="Tritt A."/>
            <person name="Yoshinaga Y."/>
            <person name="Zwiers L.-H."/>
            <person name="Turgeon B."/>
            <person name="Goodwin S."/>
            <person name="Spatafora J."/>
            <person name="Crous P."/>
            <person name="Grigoriev I."/>
        </authorList>
    </citation>
    <scope>NUCLEOTIDE SEQUENCE</scope>
    <source>
        <strain evidence="10">CBS 675.92</strain>
    </source>
</reference>
<organism evidence="10 11">
    <name type="scientific">Byssothecium circinans</name>
    <dbReference type="NCBI Taxonomy" id="147558"/>
    <lineage>
        <taxon>Eukaryota</taxon>
        <taxon>Fungi</taxon>
        <taxon>Dikarya</taxon>
        <taxon>Ascomycota</taxon>
        <taxon>Pezizomycotina</taxon>
        <taxon>Dothideomycetes</taxon>
        <taxon>Pleosporomycetidae</taxon>
        <taxon>Pleosporales</taxon>
        <taxon>Massarineae</taxon>
        <taxon>Massarinaceae</taxon>
        <taxon>Byssothecium</taxon>
    </lineage>
</organism>
<dbReference type="Pfam" id="PF00512">
    <property type="entry name" value="HisKA"/>
    <property type="match status" value="1"/>
</dbReference>
<dbReference type="PANTHER" id="PTHR43047:SF72">
    <property type="entry name" value="OSMOSENSING HISTIDINE PROTEIN KINASE SLN1"/>
    <property type="match status" value="1"/>
</dbReference>
<dbReference type="InterPro" id="IPR003661">
    <property type="entry name" value="HisK_dim/P_dom"/>
</dbReference>
<dbReference type="SMART" id="SM00388">
    <property type="entry name" value="HisKA"/>
    <property type="match status" value="1"/>
</dbReference>
<dbReference type="Proteomes" id="UP000800035">
    <property type="component" value="Unassembled WGS sequence"/>
</dbReference>
<dbReference type="PRINTS" id="PR00344">
    <property type="entry name" value="BCTRLSENSOR"/>
</dbReference>
<feature type="compositionally biased region" description="Basic residues" evidence="7">
    <location>
        <begin position="630"/>
        <end position="639"/>
    </location>
</feature>
<feature type="region of interest" description="Disordered" evidence="7">
    <location>
        <begin position="619"/>
        <end position="644"/>
    </location>
</feature>
<keyword evidence="11" id="KW-1185">Reference proteome</keyword>
<feature type="compositionally biased region" description="Low complexity" evidence="7">
    <location>
        <begin position="1060"/>
        <end position="1069"/>
    </location>
</feature>
<dbReference type="PROSITE" id="PS50110">
    <property type="entry name" value="RESPONSE_REGULATORY"/>
    <property type="match status" value="1"/>
</dbReference>
<keyword evidence="4" id="KW-0808">Transferase</keyword>
<dbReference type="InterPro" id="IPR004358">
    <property type="entry name" value="Sig_transdc_His_kin-like_C"/>
</dbReference>
<comment type="catalytic activity">
    <reaction evidence="1">
        <text>ATP + protein L-histidine = ADP + protein N-phospho-L-histidine.</text>
        <dbReference type="EC" id="2.7.13.3"/>
    </reaction>
</comment>
<evidence type="ECO:0000256" key="5">
    <source>
        <dbReference type="ARBA" id="ARBA00022777"/>
    </source>
</evidence>
<dbReference type="InterPro" id="IPR029016">
    <property type="entry name" value="GAF-like_dom_sf"/>
</dbReference>
<dbReference type="OrthoDB" id="303614at2759"/>
<evidence type="ECO:0000256" key="7">
    <source>
        <dbReference type="SAM" id="MobiDB-lite"/>
    </source>
</evidence>
<evidence type="ECO:0000256" key="2">
    <source>
        <dbReference type="ARBA" id="ARBA00012438"/>
    </source>
</evidence>
<dbReference type="CDD" id="cd00082">
    <property type="entry name" value="HisKA"/>
    <property type="match status" value="1"/>
</dbReference>
<dbReference type="InterPro" id="IPR003594">
    <property type="entry name" value="HATPase_dom"/>
</dbReference>
<dbReference type="PANTHER" id="PTHR43047">
    <property type="entry name" value="TWO-COMPONENT HISTIDINE PROTEIN KINASE"/>
    <property type="match status" value="1"/>
</dbReference>
<dbReference type="EMBL" id="ML976982">
    <property type="protein sequence ID" value="KAF1960780.1"/>
    <property type="molecule type" value="Genomic_DNA"/>
</dbReference>
<dbReference type="SMART" id="SM00387">
    <property type="entry name" value="HATPase_c"/>
    <property type="match status" value="1"/>
</dbReference>
<evidence type="ECO:0000313" key="11">
    <source>
        <dbReference type="Proteomes" id="UP000800035"/>
    </source>
</evidence>
<dbReference type="SMART" id="SM00448">
    <property type="entry name" value="REC"/>
    <property type="match status" value="1"/>
</dbReference>
<sequence>MNTQTRSTRPMAEGRRQREVAVRYGALFHDIPRLGHVPGSTGSFVVPSNHVPQPSKDAALTAFAQSACMRVGVKRGMVSLLDGSRQYILAEATPDLLLRSNRSDIAHEQLWLGAVSFPRAWGVYDSLLNNDDEVAELSKRELPIVTINDFTENANYATRPFVTGAPYLRFYAGVPLVSTRGAIIGTLSVLDNKPHANLAEQDILHLKDIADTIVEYLDLCMVREQNQRGEKLMRGLLSFAAGGSIARPYENESQRQLSAAGTELPELPSESEPALAKPRKLSQGSRGSPASDRQNPVGSLQESILPANARSLFARAASAMLTSSDLDGVIILDASVVGLGDHQRETVTSEDISDGSSSYRTSSNEEEGRSFPEYGQPSRRRTRKNCQILGFATPGRSDFEGDDAERTHHAFSEKDFARMFRTYPRGKVIDIAADGEVLSTDESDASQRGPLSSGAASGHPAKMRQDASRKVQNTKALRAILPEARSVAFVPLWDYERSRWFAGCLCWSNRPDRKLSYRVDLAYFKVFGNSIMADLSRLDAIAEVQAKSSFIQNVSHELRSPLHGILGTLEFLKDTALDTFQVSMINSLGACGQTLLDTVNHVLDYARITEIQKQKSTKRLTSTKAIHISSKPRKRRRRDHHESLHPAVDLQHLTEETVEAVLVGQSPTVVRVSDWDDLSSEADATVSATSLSKRTERYVILDIASEDDWSYSLPPGAWRRVVMNLLSNALKYTEAGYIHVSLRTTPDEDNTYGRTIHLAVKDSGQGMSQQFLANRAFQPFQQENSHSSGTGLGLSIIRHIVDSFEGKISVTSDQVSGTEIRVRLSLAKSGRSSIDDPLRAQYLATLPQLKGQRICILHRQLNTDEETTDTPASRGALKRFTAALTYTLTEQLKMEVIQSEVWEGNDASLVICPEPSFEYLASIRNTRTVDKRVPVTVFVAMDVLEAATLRTDVRVTSRESVVEIMMQPCGPYKLAHILDHCLDRFSSPEENMYKPGYSIPSPLPSLPRPNTQRAGIGDFPEKKNEPASSIRLPAFSINTVSSTPAVASLASTDLMYSTETETTSASVTPSKPPPPAIDSPSGSSSSAETEKLSATEIASTITLDSIRHLSQVNEVKHAESSISLLPIQSCVHPSRALITDDNPINRKLLCAFVKKKRMAYKEAENGAEAVEAYKDSSSSRFDVIFMDVSMPVMDGMAATRAIREYEQKNNLPRCYIIALTGLASASARLEAWSSGVDHYMTKPVNFRRLEEVLKDELERRDKEAKRRRSEIHISK</sequence>
<evidence type="ECO:0000256" key="3">
    <source>
        <dbReference type="ARBA" id="ARBA00022553"/>
    </source>
</evidence>
<dbReference type="SUPFAM" id="SSF52172">
    <property type="entry name" value="CheY-like"/>
    <property type="match status" value="1"/>
</dbReference>
<protein>
    <recommendedName>
        <fullName evidence="2">histidine kinase</fullName>
        <ecNumber evidence="2">2.7.13.3</ecNumber>
    </recommendedName>
</protein>
<evidence type="ECO:0000259" key="9">
    <source>
        <dbReference type="PROSITE" id="PS50110"/>
    </source>
</evidence>
<dbReference type="Gene3D" id="1.10.287.130">
    <property type="match status" value="1"/>
</dbReference>
<feature type="domain" description="Histidine kinase" evidence="8">
    <location>
        <begin position="553"/>
        <end position="828"/>
    </location>
</feature>
<feature type="domain" description="Response regulatory" evidence="9">
    <location>
        <begin position="1135"/>
        <end position="1257"/>
    </location>
</feature>
<feature type="modified residue" description="4-aspartylphosphate" evidence="6">
    <location>
        <position position="1187"/>
    </location>
</feature>
<dbReference type="InterPro" id="IPR005467">
    <property type="entry name" value="His_kinase_dom"/>
</dbReference>
<dbReference type="GO" id="GO:0009927">
    <property type="term" value="F:histidine phosphotransfer kinase activity"/>
    <property type="evidence" value="ECO:0007669"/>
    <property type="project" value="TreeGrafter"/>
</dbReference>
<dbReference type="GO" id="GO:0005886">
    <property type="term" value="C:plasma membrane"/>
    <property type="evidence" value="ECO:0007669"/>
    <property type="project" value="TreeGrafter"/>
</dbReference>
<accession>A0A6A5U8X0</accession>
<dbReference type="SUPFAM" id="SSF55874">
    <property type="entry name" value="ATPase domain of HSP90 chaperone/DNA topoisomerase II/histidine kinase"/>
    <property type="match status" value="1"/>
</dbReference>
<dbReference type="InterPro" id="IPR011006">
    <property type="entry name" value="CheY-like_superfamily"/>
</dbReference>
<evidence type="ECO:0000256" key="4">
    <source>
        <dbReference type="ARBA" id="ARBA00022679"/>
    </source>
</evidence>
<keyword evidence="5" id="KW-0418">Kinase</keyword>
<feature type="region of interest" description="Disordered" evidence="7">
    <location>
        <begin position="250"/>
        <end position="298"/>
    </location>
</feature>
<dbReference type="InterPro" id="IPR036097">
    <property type="entry name" value="HisK_dim/P_sf"/>
</dbReference>
<name>A0A6A5U8X0_9PLEO</name>
<dbReference type="FunFam" id="1.10.287.130:FF:000023">
    <property type="entry name" value="Sensor histidine kinase/response regulator, putative"/>
    <property type="match status" value="1"/>
</dbReference>
<feature type="region of interest" description="Disordered" evidence="7">
    <location>
        <begin position="996"/>
        <end position="1025"/>
    </location>
</feature>
<keyword evidence="3 6" id="KW-0597">Phosphoprotein</keyword>
<dbReference type="Pfam" id="PF00072">
    <property type="entry name" value="Response_reg"/>
    <property type="match status" value="1"/>
</dbReference>
<gene>
    <name evidence="10" type="ORF">CC80DRAFT_590121</name>
</gene>
<feature type="compositionally biased region" description="Low complexity" evidence="7">
    <location>
        <begin position="263"/>
        <end position="276"/>
    </location>
</feature>
<dbReference type="InterPro" id="IPR001789">
    <property type="entry name" value="Sig_transdc_resp-reg_receiver"/>
</dbReference>
<evidence type="ECO:0000256" key="6">
    <source>
        <dbReference type="PROSITE-ProRule" id="PRU00169"/>
    </source>
</evidence>
<evidence type="ECO:0000256" key="1">
    <source>
        <dbReference type="ARBA" id="ARBA00000085"/>
    </source>
</evidence>
<dbReference type="AlphaFoldDB" id="A0A6A5U8X0"/>
<dbReference type="Gene3D" id="3.40.50.2300">
    <property type="match status" value="1"/>
</dbReference>
<dbReference type="Gene3D" id="3.30.565.10">
    <property type="entry name" value="Histidine kinase-like ATPase, C-terminal domain"/>
    <property type="match status" value="1"/>
</dbReference>
<feature type="region of interest" description="Disordered" evidence="7">
    <location>
        <begin position="345"/>
        <end position="404"/>
    </location>
</feature>
<dbReference type="InterPro" id="IPR036890">
    <property type="entry name" value="HATPase_C_sf"/>
</dbReference>
<dbReference type="GO" id="GO:0000155">
    <property type="term" value="F:phosphorelay sensor kinase activity"/>
    <property type="evidence" value="ECO:0007669"/>
    <property type="project" value="InterPro"/>
</dbReference>
<evidence type="ECO:0000259" key="8">
    <source>
        <dbReference type="PROSITE" id="PS50109"/>
    </source>
</evidence>
<dbReference type="SUPFAM" id="SSF47384">
    <property type="entry name" value="Homodimeric domain of signal transducing histidine kinase"/>
    <property type="match status" value="1"/>
</dbReference>